<evidence type="ECO:0000256" key="4">
    <source>
        <dbReference type="HAMAP-Rule" id="MF_00528"/>
    </source>
</evidence>
<dbReference type="PANTHER" id="PTHR43213:SF5">
    <property type="entry name" value="BIFUNCTIONAL DTTP_UTP PYROPHOSPHATASE_METHYLTRANSFERASE PROTEIN-RELATED"/>
    <property type="match status" value="1"/>
</dbReference>
<comment type="caution">
    <text evidence="4">Lacks conserved residue(s) required for the propagation of feature annotation.</text>
</comment>
<comment type="function">
    <text evidence="4">Nucleoside triphosphate pyrophosphatase. May have a dual role in cell division arrest and in preventing the incorporation of modified nucleotides into cellular nucleic acids.</text>
</comment>
<proteinExistence type="inferred from homology"/>
<feature type="active site" description="Proton acceptor" evidence="4">
    <location>
        <position position="76"/>
    </location>
</feature>
<dbReference type="GO" id="GO:0047429">
    <property type="term" value="F:nucleoside triphosphate diphosphatase activity"/>
    <property type="evidence" value="ECO:0007669"/>
    <property type="project" value="UniProtKB-EC"/>
</dbReference>
<dbReference type="OrthoDB" id="9813962at2"/>
<dbReference type="InterPro" id="IPR003697">
    <property type="entry name" value="Maf-like"/>
</dbReference>
<dbReference type="Pfam" id="PF02545">
    <property type="entry name" value="Maf"/>
    <property type="match status" value="1"/>
</dbReference>
<comment type="catalytic activity">
    <reaction evidence="4">
        <text>a ribonucleoside 5'-triphosphate + H2O = a ribonucleoside 5'-phosphate + diphosphate + H(+)</text>
        <dbReference type="Rhea" id="RHEA:23996"/>
        <dbReference type="ChEBI" id="CHEBI:15377"/>
        <dbReference type="ChEBI" id="CHEBI:15378"/>
        <dbReference type="ChEBI" id="CHEBI:33019"/>
        <dbReference type="ChEBI" id="CHEBI:58043"/>
        <dbReference type="ChEBI" id="CHEBI:61557"/>
        <dbReference type="EC" id="3.6.1.9"/>
    </reaction>
</comment>
<name>A0A037ZLB3_9RHOB</name>
<accession>A0A037ZLB3</accession>
<comment type="cofactor">
    <cofactor evidence="1 4">
        <name>a divalent metal cation</name>
        <dbReference type="ChEBI" id="CHEBI:60240"/>
    </cofactor>
</comment>
<evidence type="ECO:0000256" key="2">
    <source>
        <dbReference type="ARBA" id="ARBA00022801"/>
    </source>
</evidence>
<dbReference type="AlphaFoldDB" id="A0A037ZLB3"/>
<organism evidence="5 6">
    <name type="scientific">Actibacterium mucosum KCTC 23349</name>
    <dbReference type="NCBI Taxonomy" id="1454373"/>
    <lineage>
        <taxon>Bacteria</taxon>
        <taxon>Pseudomonadati</taxon>
        <taxon>Pseudomonadota</taxon>
        <taxon>Alphaproteobacteria</taxon>
        <taxon>Rhodobacterales</taxon>
        <taxon>Roseobacteraceae</taxon>
        <taxon>Actibacterium</taxon>
    </lineage>
</organism>
<gene>
    <name evidence="5" type="ORF">ACMU_01760</name>
</gene>
<keyword evidence="3 4" id="KW-0546">Nucleotide metabolism</keyword>
<dbReference type="STRING" id="1454373.ACMU_01760"/>
<dbReference type="HAMAP" id="MF_00528">
    <property type="entry name" value="Maf"/>
    <property type="match status" value="1"/>
</dbReference>
<comment type="catalytic activity">
    <reaction evidence="4">
        <text>a 2'-deoxyribonucleoside 5'-triphosphate + H2O = a 2'-deoxyribonucleoside 5'-phosphate + diphosphate + H(+)</text>
        <dbReference type="Rhea" id="RHEA:44644"/>
        <dbReference type="ChEBI" id="CHEBI:15377"/>
        <dbReference type="ChEBI" id="CHEBI:15378"/>
        <dbReference type="ChEBI" id="CHEBI:33019"/>
        <dbReference type="ChEBI" id="CHEBI:61560"/>
        <dbReference type="ChEBI" id="CHEBI:65317"/>
        <dbReference type="EC" id="3.6.1.9"/>
    </reaction>
</comment>
<dbReference type="Proteomes" id="UP000026249">
    <property type="component" value="Unassembled WGS sequence"/>
</dbReference>
<dbReference type="SUPFAM" id="SSF52972">
    <property type="entry name" value="ITPase-like"/>
    <property type="match status" value="1"/>
</dbReference>
<dbReference type="EC" id="3.6.1.9" evidence="4"/>
<dbReference type="Gene3D" id="3.90.950.10">
    <property type="match status" value="1"/>
</dbReference>
<keyword evidence="2 4" id="KW-0378">Hydrolase</keyword>
<keyword evidence="6" id="KW-1185">Reference proteome</keyword>
<dbReference type="PIRSF" id="PIRSF006305">
    <property type="entry name" value="Maf"/>
    <property type="match status" value="1"/>
</dbReference>
<evidence type="ECO:0000313" key="5">
    <source>
        <dbReference type="EMBL" id="KAJ57246.1"/>
    </source>
</evidence>
<dbReference type="InterPro" id="IPR029001">
    <property type="entry name" value="ITPase-like_fam"/>
</dbReference>
<comment type="subcellular location">
    <subcellularLocation>
        <location evidence="4">Cytoplasm</location>
    </subcellularLocation>
</comment>
<sequence>MPSSVILASASEIRAQLLRNAGVDFDVIPARVDEDAIKAALDAEGARPRDVADTLAEFKARKLSEKNPGAIVMGCDQVLKLKGAVLSKAENPDQAREQLRALRGERHSLLSAVVSYRDGEPLWRFVGEARLTMHDFSDAFLENYLSRNWDSVRYSVGCYKLEEEGVRLFQRVEGDYFTILGLPLLEVLAHLSAQGVLQE</sequence>
<dbReference type="RefSeq" id="WP_035255523.1">
    <property type="nucleotide sequence ID" value="NZ_JFKE01000001.1"/>
</dbReference>
<evidence type="ECO:0000256" key="3">
    <source>
        <dbReference type="ARBA" id="ARBA00023080"/>
    </source>
</evidence>
<evidence type="ECO:0000313" key="6">
    <source>
        <dbReference type="Proteomes" id="UP000026249"/>
    </source>
</evidence>
<keyword evidence="4" id="KW-0963">Cytoplasm</keyword>
<reference evidence="5 6" key="1">
    <citation type="submission" date="2014-03" db="EMBL/GenBank/DDBJ databases">
        <title>Draft Genome Sequence of Actibacterium mucosum KCTC 23349, a Marine Alphaproteobacterium with Complex Ionic Requirements Isolated from Mediterranean Seawater at Malvarrosa Beach, Valencia, Spain.</title>
        <authorList>
            <person name="Arahal D.R."/>
            <person name="Shao Z."/>
            <person name="Lai Q."/>
            <person name="Pujalte M.J."/>
        </authorList>
    </citation>
    <scope>NUCLEOTIDE SEQUENCE [LARGE SCALE GENOMIC DNA]</scope>
    <source>
        <strain evidence="5 6">KCTC 23349</strain>
    </source>
</reference>
<dbReference type="GO" id="GO:0005737">
    <property type="term" value="C:cytoplasm"/>
    <property type="evidence" value="ECO:0007669"/>
    <property type="project" value="UniProtKB-SubCell"/>
</dbReference>
<comment type="caution">
    <text evidence="5">The sequence shown here is derived from an EMBL/GenBank/DDBJ whole genome shotgun (WGS) entry which is preliminary data.</text>
</comment>
<dbReference type="CDD" id="cd00555">
    <property type="entry name" value="Maf"/>
    <property type="match status" value="1"/>
</dbReference>
<protein>
    <recommendedName>
        <fullName evidence="4">Nucleoside triphosphate pyrophosphatase</fullName>
        <ecNumber evidence="4">3.6.1.9</ecNumber>
    </recommendedName>
    <alternativeName>
        <fullName evidence="4">Nucleotide pyrophosphatase</fullName>
        <shortName evidence="4">Nucleotide PPase</shortName>
    </alternativeName>
</protein>
<dbReference type="GO" id="GO:0009117">
    <property type="term" value="P:nucleotide metabolic process"/>
    <property type="evidence" value="ECO:0007669"/>
    <property type="project" value="UniProtKB-KW"/>
</dbReference>
<dbReference type="EMBL" id="JFKE01000001">
    <property type="protein sequence ID" value="KAJ57246.1"/>
    <property type="molecule type" value="Genomic_DNA"/>
</dbReference>
<evidence type="ECO:0000256" key="1">
    <source>
        <dbReference type="ARBA" id="ARBA00001968"/>
    </source>
</evidence>
<comment type="similarity">
    <text evidence="4">Belongs to the Maf family.</text>
</comment>
<dbReference type="PANTHER" id="PTHR43213">
    <property type="entry name" value="BIFUNCTIONAL DTTP/UTP PYROPHOSPHATASE/METHYLTRANSFERASE PROTEIN-RELATED"/>
    <property type="match status" value="1"/>
</dbReference>